<accession>A0ABM1W0Y2</accession>
<dbReference type="Pfam" id="PF00884">
    <property type="entry name" value="Sulfatase"/>
    <property type="match status" value="1"/>
</dbReference>
<feature type="transmembrane region" description="Helical" evidence="3">
    <location>
        <begin position="573"/>
        <end position="595"/>
    </location>
</feature>
<sequence length="612" mass="68844">MTMGLCKEAVVVFLLSFVLFVQAEVKRHRNVLVFVGDDYGFESQVYNNKVCKTPNLNALAQRSLVFDNAFTSVSSCSPSRSAILSGLPQHQNGMYGLHHGVHHFNSFDGLRTLPNILSKAGIKTGIVGKKHVGPESVYSFDYEVTEEQISIMQAGRNITFMKEKVAEFFAQKEEDKQFFLYIGFHDPHRCGSTHPQYGQFCEKFGNGEPGMGVIPDWTPVSYSAQEVEVPDFVQDTPAAREDIAAQYTTISRMDQGIQLILTELEKAGHSNDTLVLFTSDNGIPFPDGRTNLYTGGAAEPFLISSPLGRSKWGQRSDMMVSLLDIVPTVLDWFNVRYPSYKLESKRVKLTGQSLLSVVNDDSALAAGKLRSEDTPGGARHGGVPKDAVFGSHDLHEVTMYYPMRSVRTKDYHLIHNLNFKMPFPIDQDFFVSPSFQDLLNRTRSGSPLHWHKTLQTYYYRPEWELFSLASDPQEVTNLANNPSYSGVLSELQARLNAWQNLTSDPWICAPWGVLEYQGRYKYDPQCLPLGNGIPSQLDNSRKTPAVSVRLVTYEYSSTSRSFMFWLTSSPNSIFFDFCVYALFVGFSIVFFVRLAPKRKLEVKIGIDLPSSK</sequence>
<evidence type="ECO:0000256" key="3">
    <source>
        <dbReference type="SAM" id="Phobius"/>
    </source>
</evidence>
<organism evidence="6 8">
    <name type="scientific">Aplysia californica</name>
    <name type="common">California sea hare</name>
    <dbReference type="NCBI Taxonomy" id="6500"/>
    <lineage>
        <taxon>Eukaryota</taxon>
        <taxon>Metazoa</taxon>
        <taxon>Spiralia</taxon>
        <taxon>Lophotrochozoa</taxon>
        <taxon>Mollusca</taxon>
        <taxon>Gastropoda</taxon>
        <taxon>Heterobranchia</taxon>
        <taxon>Euthyneura</taxon>
        <taxon>Tectipleura</taxon>
        <taxon>Aplysiida</taxon>
        <taxon>Aplysioidea</taxon>
        <taxon>Aplysiidae</taxon>
        <taxon>Aplysia</taxon>
    </lineage>
</organism>
<keyword evidence="6" id="KW-1185">Reference proteome</keyword>
<name>A0ABM1W0Y2_APLCA</name>
<dbReference type="PANTHER" id="PTHR43108:SF6">
    <property type="entry name" value="N-SULPHOGLUCOSAMINE SULPHOHYDROLASE"/>
    <property type="match status" value="1"/>
</dbReference>
<feature type="signal peptide" evidence="4">
    <location>
        <begin position="1"/>
        <end position="23"/>
    </location>
</feature>
<evidence type="ECO:0000313" key="7">
    <source>
        <dbReference type="RefSeq" id="XP_005108501.1"/>
    </source>
</evidence>
<dbReference type="RefSeq" id="XP_005108501.1">
    <property type="nucleotide sequence ID" value="XM_005108444.3"/>
</dbReference>
<dbReference type="CDD" id="cd16027">
    <property type="entry name" value="SGSH"/>
    <property type="match status" value="1"/>
</dbReference>
<comment type="similarity">
    <text evidence="2">Belongs to the sulfatase family.</text>
</comment>
<keyword evidence="4" id="KW-0732">Signal</keyword>
<comment type="cofactor">
    <cofactor evidence="1">
        <name>Ca(2+)</name>
        <dbReference type="ChEBI" id="CHEBI:29108"/>
    </cofactor>
</comment>
<evidence type="ECO:0000313" key="8">
    <source>
        <dbReference type="RefSeq" id="XP_035828325.1"/>
    </source>
</evidence>
<dbReference type="RefSeq" id="XP_035828325.1">
    <property type="nucleotide sequence ID" value="XM_035972432.1"/>
</dbReference>
<protein>
    <submittedName>
        <fullName evidence="7 8">N-sulphoglucosamine sulphohydrolase</fullName>
    </submittedName>
</protein>
<keyword evidence="3" id="KW-1133">Transmembrane helix</keyword>
<dbReference type="PANTHER" id="PTHR43108">
    <property type="entry name" value="N-ACETYLGLUCOSAMINE-6-SULFATASE FAMILY MEMBER"/>
    <property type="match status" value="1"/>
</dbReference>
<feature type="domain" description="Sulfatase N-terminal" evidence="5">
    <location>
        <begin position="29"/>
        <end position="335"/>
    </location>
</feature>
<dbReference type="InterPro" id="IPR017850">
    <property type="entry name" value="Alkaline_phosphatase_core_sf"/>
</dbReference>
<evidence type="ECO:0000256" key="2">
    <source>
        <dbReference type="ARBA" id="ARBA00008779"/>
    </source>
</evidence>
<keyword evidence="3" id="KW-0812">Transmembrane</keyword>
<evidence type="ECO:0000313" key="6">
    <source>
        <dbReference type="Proteomes" id="UP000694888"/>
    </source>
</evidence>
<dbReference type="InterPro" id="IPR000917">
    <property type="entry name" value="Sulfatase_N"/>
</dbReference>
<dbReference type="Proteomes" id="UP000694888">
    <property type="component" value="Unplaced"/>
</dbReference>
<dbReference type="GeneID" id="101859890"/>
<dbReference type="SUPFAM" id="SSF53649">
    <property type="entry name" value="Alkaline phosphatase-like"/>
    <property type="match status" value="1"/>
</dbReference>
<evidence type="ECO:0000259" key="5">
    <source>
        <dbReference type="Pfam" id="PF00884"/>
    </source>
</evidence>
<proteinExistence type="inferred from homology"/>
<evidence type="ECO:0000256" key="4">
    <source>
        <dbReference type="SAM" id="SignalP"/>
    </source>
</evidence>
<gene>
    <name evidence="7 8" type="primary">LOC101859890</name>
</gene>
<evidence type="ECO:0000256" key="1">
    <source>
        <dbReference type="ARBA" id="ARBA00001913"/>
    </source>
</evidence>
<reference evidence="7 8" key="1">
    <citation type="submission" date="2025-05" db="UniProtKB">
        <authorList>
            <consortium name="RefSeq"/>
        </authorList>
    </citation>
    <scope>IDENTIFICATION</scope>
</reference>
<feature type="chain" id="PRO_5045023443" evidence="4">
    <location>
        <begin position="24"/>
        <end position="612"/>
    </location>
</feature>
<keyword evidence="3" id="KW-0472">Membrane</keyword>
<dbReference type="Gene3D" id="3.40.720.10">
    <property type="entry name" value="Alkaline Phosphatase, subunit A"/>
    <property type="match status" value="1"/>
</dbReference>